<sequence length="56" mass="6158">MEQIFKRIIPSRQADKLSNVQQNCLANSNCLHVASGSFAELSSSVKRILGIKKALN</sequence>
<dbReference type="PATRIC" id="fig|695560.3.peg.1113"/>
<evidence type="ECO:0000313" key="1">
    <source>
        <dbReference type="EMBL" id="ADQ59080.1"/>
    </source>
</evidence>
<dbReference type="AlphaFoldDB" id="E4SIT1"/>
<protein>
    <submittedName>
        <fullName evidence="1">Uncharacterized protein</fullName>
    </submittedName>
</protein>
<evidence type="ECO:0000313" key="2">
    <source>
        <dbReference type="Proteomes" id="UP000007033"/>
    </source>
</evidence>
<accession>E4SIT1</accession>
<name>E4SIT1_LACAR</name>
<proteinExistence type="predicted"/>
<dbReference type="Proteomes" id="UP000007033">
    <property type="component" value="Chromosome"/>
</dbReference>
<gene>
    <name evidence="1" type="ordered locus">LA2_05605</name>
</gene>
<organism evidence="1 2">
    <name type="scientific">Lactobacillus amylovorus (strain GRL 1112)</name>
    <dbReference type="NCBI Taxonomy" id="695560"/>
    <lineage>
        <taxon>Bacteria</taxon>
        <taxon>Bacillati</taxon>
        <taxon>Bacillota</taxon>
        <taxon>Bacilli</taxon>
        <taxon>Lactobacillales</taxon>
        <taxon>Lactobacillaceae</taxon>
        <taxon>Lactobacillus</taxon>
    </lineage>
</organism>
<reference evidence="1 2" key="1">
    <citation type="journal article" date="2011" name="J. Bacteriol.">
        <title>Genome sequence of Lactobacillus amylovorus GRL1112.</title>
        <authorList>
            <person name="Kant R."/>
            <person name="Paulin L."/>
            <person name="Alatalo E."/>
            <person name="de Vos W.M."/>
            <person name="Palva A."/>
        </authorList>
    </citation>
    <scope>NUCLEOTIDE SEQUENCE [LARGE SCALE GENOMIC DNA]</scope>
    <source>
        <strain evidence="1 2">GRL 1112</strain>
    </source>
</reference>
<dbReference type="KEGG" id="lam:LA2_05605"/>
<dbReference type="EMBL" id="CP002338">
    <property type="protein sequence ID" value="ADQ59080.1"/>
    <property type="molecule type" value="Genomic_DNA"/>
</dbReference>
<dbReference type="HOGENOM" id="CLU_210316_0_0_9"/>
<dbReference type="RefSeq" id="WP_013437875.1">
    <property type="nucleotide sequence ID" value="NC_014724.1"/>
</dbReference>